<evidence type="ECO:0000313" key="4">
    <source>
        <dbReference type="EMBL" id="KAF4506351.1"/>
    </source>
</evidence>
<dbReference type="EMBL" id="JAAVMX010000007">
    <property type="protein sequence ID" value="KAF4506351.1"/>
    <property type="molecule type" value="Genomic_DNA"/>
</dbReference>
<dbReference type="InterPro" id="IPR053187">
    <property type="entry name" value="Notoamide_regulator"/>
</dbReference>
<dbReference type="SUPFAM" id="SSF57701">
    <property type="entry name" value="Zn2/Cys6 DNA-binding domain"/>
    <property type="match status" value="1"/>
</dbReference>
<dbReference type="GO" id="GO:0000981">
    <property type="term" value="F:DNA-binding transcription factor activity, RNA polymerase II-specific"/>
    <property type="evidence" value="ECO:0007669"/>
    <property type="project" value="InterPro"/>
</dbReference>
<protein>
    <recommendedName>
        <fullName evidence="3">Zn(2)-C6 fungal-type domain-containing protein</fullName>
    </recommendedName>
</protein>
<dbReference type="PROSITE" id="PS00463">
    <property type="entry name" value="ZN2_CY6_FUNGAL_1"/>
    <property type="match status" value="1"/>
</dbReference>
<evidence type="ECO:0000256" key="1">
    <source>
        <dbReference type="ARBA" id="ARBA00023242"/>
    </source>
</evidence>
<dbReference type="Proteomes" id="UP000557566">
    <property type="component" value="Unassembled WGS sequence"/>
</dbReference>
<dbReference type="PROSITE" id="PS50048">
    <property type="entry name" value="ZN2_CY6_FUNGAL_2"/>
    <property type="match status" value="1"/>
</dbReference>
<reference evidence="4 5" key="1">
    <citation type="journal article" date="2020" name="Genome Biol. Evol.">
        <title>A new high-quality draft genome assembly of the Chinese cordyceps Ophiocordyceps sinensis.</title>
        <authorList>
            <person name="Shu R."/>
            <person name="Zhang J."/>
            <person name="Meng Q."/>
            <person name="Zhang H."/>
            <person name="Zhou G."/>
            <person name="Li M."/>
            <person name="Wu P."/>
            <person name="Zhao Y."/>
            <person name="Chen C."/>
            <person name="Qin Q."/>
        </authorList>
    </citation>
    <scope>NUCLEOTIDE SEQUENCE [LARGE SCALE GENOMIC DNA]</scope>
    <source>
        <strain evidence="4 5">IOZ07</strain>
    </source>
</reference>
<dbReference type="SMART" id="SM00066">
    <property type="entry name" value="GAL4"/>
    <property type="match status" value="1"/>
</dbReference>
<gene>
    <name evidence="4" type="ORF">G6O67_006446</name>
</gene>
<dbReference type="InterPro" id="IPR036864">
    <property type="entry name" value="Zn2-C6_fun-type_DNA-bd_sf"/>
</dbReference>
<name>A0A8H4PMR7_9HYPO</name>
<evidence type="ECO:0000259" key="3">
    <source>
        <dbReference type="PROSITE" id="PS50048"/>
    </source>
</evidence>
<accession>A0A8H4PMR7</accession>
<dbReference type="GO" id="GO:0008270">
    <property type="term" value="F:zinc ion binding"/>
    <property type="evidence" value="ECO:0007669"/>
    <property type="project" value="InterPro"/>
</dbReference>
<dbReference type="OrthoDB" id="10261408at2759"/>
<dbReference type="Pfam" id="PF00172">
    <property type="entry name" value="Zn_clus"/>
    <property type="match status" value="1"/>
</dbReference>
<dbReference type="PANTHER" id="PTHR47256">
    <property type="entry name" value="ZN(II)2CYS6 TRANSCRIPTION FACTOR (EUROFUNG)-RELATED"/>
    <property type="match status" value="1"/>
</dbReference>
<sequence length="731" mass="82528">MSKRRQSLRHLLPSAEQPASHAAFWMPQKRQRVGTQLACNECRRKKARCGGQRPSCSACRQRSVPCTYTDKPAVDASVGAESYEMLDVLRSASESEAFGILRLLRTNSDLSVVMPAVRALLESKESPAELASEASSRSQEAPYPSLEFELMTKNPVSYPALLPLFAASLEERNMLRPVKLRRAVSYDSSVKFSRQVVGVSPEPAMEATDSDVSRFSDNPALNPFRTGDETVPPSPSYCDERLRDLDVAFWTDVPVTNEFAARVISLYLKTDHPLLGTFDPDLFVADLVARQTRHCSRLLANTTLYWGSQMYSAIDRDAYRLSQQFCAEAERLWRLAMPSDTLLNLASAQLLSLATLAQGRDQYVLEYLSAAFQMGTRMSLFGVEPSAGIKMANEIPQEMRSAASYAAWGVFNWTVLMSLFYQQPGLPYPKHPPMLPIPGTREPVSTPHQEHFAEEPPPGDPDRAPAPYMGETFPALCRFWRILHGVTRDYFHKAPKQPEPASEHVSLAFAEHKYRELLAWAETLPESLVVSEVSAHHVVVFHIWFHAAILDIFRPFLRRPALGQNRLATFSSRDSCPRAAFEASVDQLKNLLVIYRSRHKASTYSILWHTAMIYVANAVLHEPKDPAWRFYFLHCVYGYESLRRSYRVAEAIGRALLTMTLRSGDMSSSEARRIVCQLKEKGLVCMSDEIRATFMVDLDLAMTHPDDSSVEKFAQRFEDWALFREFTNLDG</sequence>
<comment type="caution">
    <text evidence="4">The sequence shown here is derived from an EMBL/GenBank/DDBJ whole genome shotgun (WGS) entry which is preliminary data.</text>
</comment>
<keyword evidence="1" id="KW-0539">Nucleus</keyword>
<evidence type="ECO:0000256" key="2">
    <source>
        <dbReference type="SAM" id="MobiDB-lite"/>
    </source>
</evidence>
<proteinExistence type="predicted"/>
<feature type="region of interest" description="Disordered" evidence="2">
    <location>
        <begin position="441"/>
        <end position="464"/>
    </location>
</feature>
<organism evidence="4 5">
    <name type="scientific">Ophiocordyceps sinensis</name>
    <dbReference type="NCBI Taxonomy" id="72228"/>
    <lineage>
        <taxon>Eukaryota</taxon>
        <taxon>Fungi</taxon>
        <taxon>Dikarya</taxon>
        <taxon>Ascomycota</taxon>
        <taxon>Pezizomycotina</taxon>
        <taxon>Sordariomycetes</taxon>
        <taxon>Hypocreomycetidae</taxon>
        <taxon>Hypocreales</taxon>
        <taxon>Ophiocordycipitaceae</taxon>
        <taxon>Ophiocordyceps</taxon>
    </lineage>
</organism>
<feature type="domain" description="Zn(2)-C6 fungal-type" evidence="3">
    <location>
        <begin position="38"/>
        <end position="68"/>
    </location>
</feature>
<dbReference type="CDD" id="cd00067">
    <property type="entry name" value="GAL4"/>
    <property type="match status" value="1"/>
</dbReference>
<dbReference type="Gene3D" id="4.10.240.10">
    <property type="entry name" value="Zn(2)-C6 fungal-type DNA-binding domain"/>
    <property type="match status" value="1"/>
</dbReference>
<dbReference type="CDD" id="cd12148">
    <property type="entry name" value="fungal_TF_MHR"/>
    <property type="match status" value="1"/>
</dbReference>
<keyword evidence="5" id="KW-1185">Reference proteome</keyword>
<dbReference type="AlphaFoldDB" id="A0A8H4PMR7"/>
<dbReference type="PANTHER" id="PTHR47256:SF1">
    <property type="entry name" value="ZN(II)2CYS6 TRANSCRIPTION FACTOR (EUROFUNG)"/>
    <property type="match status" value="1"/>
</dbReference>
<evidence type="ECO:0000313" key="5">
    <source>
        <dbReference type="Proteomes" id="UP000557566"/>
    </source>
</evidence>
<dbReference type="InterPro" id="IPR001138">
    <property type="entry name" value="Zn2Cys6_DnaBD"/>
</dbReference>